<keyword evidence="3" id="KW-1185">Reference proteome</keyword>
<name>A0ABT6WL18_9ACTN</name>
<reference evidence="2 3" key="1">
    <citation type="submission" date="2023-05" db="EMBL/GenBank/DDBJ databases">
        <title>Actinoplanes sp. NEAU-A12 genome sequencing.</title>
        <authorList>
            <person name="Wang Z.-S."/>
        </authorList>
    </citation>
    <scope>NUCLEOTIDE SEQUENCE [LARGE SCALE GENOMIC DNA]</scope>
    <source>
        <strain evidence="2 3">NEAU-A12</strain>
    </source>
</reference>
<dbReference type="InterPro" id="IPR011944">
    <property type="entry name" value="Steroid_delta5-4_isomerase"/>
</dbReference>
<organism evidence="2 3">
    <name type="scientific">Actinoplanes sandaracinus</name>
    <dbReference type="NCBI Taxonomy" id="3045177"/>
    <lineage>
        <taxon>Bacteria</taxon>
        <taxon>Bacillati</taxon>
        <taxon>Actinomycetota</taxon>
        <taxon>Actinomycetes</taxon>
        <taxon>Micromonosporales</taxon>
        <taxon>Micromonosporaceae</taxon>
        <taxon>Actinoplanes</taxon>
    </lineage>
</organism>
<evidence type="ECO:0000313" key="3">
    <source>
        <dbReference type="Proteomes" id="UP001241758"/>
    </source>
</evidence>
<dbReference type="RefSeq" id="WP_282761173.1">
    <property type="nucleotide sequence ID" value="NZ_JASCTH010000010.1"/>
</dbReference>
<dbReference type="EMBL" id="JASCTH010000010">
    <property type="protein sequence ID" value="MDI6100419.1"/>
    <property type="molecule type" value="Genomic_DNA"/>
</dbReference>
<sequence>MSRYLNRAITAAQRIPRWQAAVVAMIAVPVTALGGSAGSASAEPPSTSGQDRDLVALQELRERQDRAWERGDARAYAAVYTSDADLVTFNGDHMSTRAGIEEGMGYYFRTYLQGTRLLQQDERIRFPEPDLAVIVRTGCVLWPGETACTDEALSVNTNVAVKRHGRWLYTSFQNTRIRPLRPTT</sequence>
<feature type="domain" description="DUF4440" evidence="1">
    <location>
        <begin position="57"/>
        <end position="167"/>
    </location>
</feature>
<comment type="caution">
    <text evidence="2">The sequence shown here is derived from an EMBL/GenBank/DDBJ whole genome shotgun (WGS) entry which is preliminary data.</text>
</comment>
<proteinExistence type="predicted"/>
<dbReference type="NCBIfam" id="TIGR02246">
    <property type="entry name" value="SgcJ/EcaC family oxidoreductase"/>
    <property type="match status" value="1"/>
</dbReference>
<dbReference type="InterPro" id="IPR027843">
    <property type="entry name" value="DUF4440"/>
</dbReference>
<accession>A0ABT6WL18</accession>
<dbReference type="Pfam" id="PF14534">
    <property type="entry name" value="DUF4440"/>
    <property type="match status" value="1"/>
</dbReference>
<dbReference type="InterPro" id="IPR032710">
    <property type="entry name" value="NTF2-like_dom_sf"/>
</dbReference>
<gene>
    <name evidence="2" type="ORF">QLQ12_17565</name>
</gene>
<dbReference type="SUPFAM" id="SSF54427">
    <property type="entry name" value="NTF2-like"/>
    <property type="match status" value="1"/>
</dbReference>
<evidence type="ECO:0000259" key="1">
    <source>
        <dbReference type="Pfam" id="PF14534"/>
    </source>
</evidence>
<dbReference type="Gene3D" id="3.10.450.50">
    <property type="match status" value="1"/>
</dbReference>
<dbReference type="Proteomes" id="UP001241758">
    <property type="component" value="Unassembled WGS sequence"/>
</dbReference>
<protein>
    <submittedName>
        <fullName evidence="2">SgcJ/EcaC family oxidoreductase</fullName>
    </submittedName>
</protein>
<evidence type="ECO:0000313" key="2">
    <source>
        <dbReference type="EMBL" id="MDI6100419.1"/>
    </source>
</evidence>